<dbReference type="Gene3D" id="3.30.1180.10">
    <property type="match status" value="1"/>
</dbReference>
<dbReference type="InterPro" id="IPR043168">
    <property type="entry name" value="DegV_C"/>
</dbReference>
<name>A0A0W0GH53_9CHLR</name>
<keyword evidence="3" id="KW-1185">Reference proteome</keyword>
<proteinExistence type="predicted"/>
<evidence type="ECO:0000313" key="3">
    <source>
        <dbReference type="Proteomes" id="UP000053947"/>
    </source>
</evidence>
<dbReference type="PANTHER" id="PTHR33434">
    <property type="entry name" value="DEGV DOMAIN-CONTAINING PROTEIN DR_1986-RELATED"/>
    <property type="match status" value="1"/>
</dbReference>
<evidence type="ECO:0000313" key="2">
    <source>
        <dbReference type="EMBL" id="KTB47865.1"/>
    </source>
</evidence>
<dbReference type="Pfam" id="PF02645">
    <property type="entry name" value="DegV"/>
    <property type="match status" value="1"/>
</dbReference>
<dbReference type="SUPFAM" id="SSF82549">
    <property type="entry name" value="DAK1/DegV-like"/>
    <property type="match status" value="1"/>
</dbReference>
<dbReference type="EMBL" id="LFDV01000002">
    <property type="protein sequence ID" value="KTB47865.1"/>
    <property type="molecule type" value="Genomic_DNA"/>
</dbReference>
<sequence>MTVKVVTDTTADLPPAIASELGIKIVPMYVRFGEDVFKDRVEITEDQFYTRLQSDPVHPSTSQPSPKDFLDVYKEIMPAKDGIFSLHISKKLSGTYDSALQAKQMLGGSQVLEVMDTLSVSMGLGLLAILAGRLAKGGASIEEISTAVNDAIPQVRLLGIFDTLKYLAAGGRIGKAKALVGSILSVKPVLTVKDGEMHPAGQVRSRAKGIERLVEWAGSLGKLEDLAVVHTTTPEEASNLADRLGALFPREKIIISRLGAALGAHAGPGTLFVVARVA</sequence>
<reference evidence="2 3" key="1">
    <citation type="submission" date="2015-06" db="EMBL/GenBank/DDBJ databases">
        <title>Genome sequence of the organohalide-respiring Dehalogenimonas alkenigignens type strain (IP3-3T).</title>
        <authorList>
            <person name="Key T.A."/>
            <person name="Richmond D.P."/>
            <person name="Bowman K.S."/>
            <person name="Cho Y.-J."/>
            <person name="Chun J."/>
            <person name="da Costa M.S."/>
            <person name="Rainey F.A."/>
            <person name="Moe W.M."/>
        </authorList>
    </citation>
    <scope>NUCLEOTIDE SEQUENCE [LARGE SCALE GENOMIC DNA]</scope>
    <source>
        <strain evidence="2 3">IP3-3</strain>
    </source>
</reference>
<organism evidence="2 3">
    <name type="scientific">Dehalogenimonas alkenigignens</name>
    <dbReference type="NCBI Taxonomy" id="1217799"/>
    <lineage>
        <taxon>Bacteria</taxon>
        <taxon>Bacillati</taxon>
        <taxon>Chloroflexota</taxon>
        <taxon>Dehalococcoidia</taxon>
        <taxon>Dehalococcoidales</taxon>
        <taxon>Dehalococcoidaceae</taxon>
        <taxon>Dehalogenimonas</taxon>
    </lineage>
</organism>
<keyword evidence="1" id="KW-0446">Lipid-binding</keyword>
<dbReference type="PATRIC" id="fig|1217799.6.peg.732"/>
<dbReference type="GO" id="GO:0008289">
    <property type="term" value="F:lipid binding"/>
    <property type="evidence" value="ECO:0007669"/>
    <property type="project" value="UniProtKB-KW"/>
</dbReference>
<gene>
    <name evidence="2" type="ORF">DEALK_07100</name>
</gene>
<dbReference type="Proteomes" id="UP000053947">
    <property type="component" value="Unassembled WGS sequence"/>
</dbReference>
<dbReference type="AlphaFoldDB" id="A0A0W0GH53"/>
<dbReference type="PROSITE" id="PS51482">
    <property type="entry name" value="DEGV"/>
    <property type="match status" value="1"/>
</dbReference>
<dbReference type="InterPro" id="IPR050270">
    <property type="entry name" value="DegV_domain_contain"/>
</dbReference>
<protein>
    <submittedName>
        <fullName evidence="2">EDD domain protein, DegV family</fullName>
    </submittedName>
</protein>
<dbReference type="InterPro" id="IPR003797">
    <property type="entry name" value="DegV"/>
</dbReference>
<dbReference type="PANTHER" id="PTHR33434:SF2">
    <property type="entry name" value="FATTY ACID-BINDING PROTEIN TM_1468"/>
    <property type="match status" value="1"/>
</dbReference>
<evidence type="ECO:0000256" key="1">
    <source>
        <dbReference type="ARBA" id="ARBA00023121"/>
    </source>
</evidence>
<dbReference type="OrthoDB" id="9780660at2"/>
<dbReference type="RefSeq" id="WP_058438753.1">
    <property type="nucleotide sequence ID" value="NZ_KQ758903.1"/>
</dbReference>
<dbReference type="STRING" id="1217799.DEALK_07100"/>
<dbReference type="NCBIfam" id="TIGR00762">
    <property type="entry name" value="DegV"/>
    <property type="match status" value="1"/>
</dbReference>
<dbReference type="Gene3D" id="3.40.50.10170">
    <property type="match status" value="1"/>
</dbReference>
<accession>A0A0W0GH53</accession>
<comment type="caution">
    <text evidence="2">The sequence shown here is derived from an EMBL/GenBank/DDBJ whole genome shotgun (WGS) entry which is preliminary data.</text>
</comment>